<dbReference type="EMBL" id="JBHTGL010000008">
    <property type="protein sequence ID" value="MFD0628926.1"/>
    <property type="molecule type" value="Genomic_DNA"/>
</dbReference>
<organism evidence="2 3">
    <name type="scientific">Streptomyces sanglieri</name>
    <dbReference type="NCBI Taxonomy" id="193460"/>
    <lineage>
        <taxon>Bacteria</taxon>
        <taxon>Bacillati</taxon>
        <taxon>Actinomycetota</taxon>
        <taxon>Actinomycetes</taxon>
        <taxon>Kitasatosporales</taxon>
        <taxon>Streptomycetaceae</taxon>
        <taxon>Streptomyces</taxon>
    </lineage>
</organism>
<evidence type="ECO:0000313" key="3">
    <source>
        <dbReference type="Proteomes" id="UP001596915"/>
    </source>
</evidence>
<sequence length="172" mass="16281">MRTSVAVMRRGLLFGLRAGAIPAGICGVLWAAIALSGLSGEPLDSSFEKPAAGLVAVLGSLAVGAAVGLVTGAVLAFAPPRMLGSAPARGLSCFVVGATLSAGEVVVMDVSSEGGYGPVVLAVLAMPVVGAVTAARSGSIAAARLGGGAVAGYADAGTGAGASTSAGTRSGR</sequence>
<protein>
    <submittedName>
        <fullName evidence="2">Uncharacterized protein</fullName>
    </submittedName>
</protein>
<name>A0ABW2X7T2_9ACTN</name>
<proteinExistence type="predicted"/>
<accession>A0ABW2X7T2</accession>
<feature type="transmembrane region" description="Helical" evidence="1">
    <location>
        <begin position="116"/>
        <end position="135"/>
    </location>
</feature>
<gene>
    <name evidence="2" type="ORF">ACFQ2K_46260</name>
</gene>
<reference evidence="3" key="1">
    <citation type="journal article" date="2019" name="Int. J. Syst. Evol. Microbiol.">
        <title>The Global Catalogue of Microorganisms (GCM) 10K type strain sequencing project: providing services to taxonomists for standard genome sequencing and annotation.</title>
        <authorList>
            <consortium name="The Broad Institute Genomics Platform"/>
            <consortium name="The Broad Institute Genome Sequencing Center for Infectious Disease"/>
            <person name="Wu L."/>
            <person name="Ma J."/>
        </authorList>
    </citation>
    <scope>NUCLEOTIDE SEQUENCE [LARGE SCALE GENOMIC DNA]</scope>
    <source>
        <strain evidence="3">JCM 12607</strain>
    </source>
</reference>
<keyword evidence="1" id="KW-0812">Transmembrane</keyword>
<evidence type="ECO:0000313" key="2">
    <source>
        <dbReference type="EMBL" id="MFD0628926.1"/>
    </source>
</evidence>
<keyword evidence="1" id="KW-0472">Membrane</keyword>
<feature type="transmembrane region" description="Helical" evidence="1">
    <location>
        <begin position="12"/>
        <end position="33"/>
    </location>
</feature>
<evidence type="ECO:0000256" key="1">
    <source>
        <dbReference type="SAM" id="Phobius"/>
    </source>
</evidence>
<dbReference type="Proteomes" id="UP001596915">
    <property type="component" value="Unassembled WGS sequence"/>
</dbReference>
<keyword evidence="1" id="KW-1133">Transmembrane helix</keyword>
<comment type="caution">
    <text evidence="2">The sequence shown here is derived from an EMBL/GenBank/DDBJ whole genome shotgun (WGS) entry which is preliminary data.</text>
</comment>
<keyword evidence="3" id="KW-1185">Reference proteome</keyword>
<feature type="transmembrane region" description="Helical" evidence="1">
    <location>
        <begin position="53"/>
        <end position="78"/>
    </location>
</feature>
<feature type="transmembrane region" description="Helical" evidence="1">
    <location>
        <begin position="90"/>
        <end position="110"/>
    </location>
</feature>